<reference evidence="3" key="1">
    <citation type="submission" date="2016-10" db="EMBL/GenBank/DDBJ databases">
        <authorList>
            <person name="Varghese N."/>
            <person name="Submissions S."/>
        </authorList>
    </citation>
    <scope>NUCLEOTIDE SEQUENCE [LARGE SCALE GENOMIC DNA]</scope>
    <source>
        <strain evidence="3">CGMCC 4.2126</strain>
    </source>
</reference>
<proteinExistence type="inferred from homology"/>
<dbReference type="InterPro" id="IPR019405">
    <property type="entry name" value="Lactonase_7-beta_prop"/>
</dbReference>
<dbReference type="Proteomes" id="UP000199111">
    <property type="component" value="Unassembled WGS sequence"/>
</dbReference>
<sequence>MSLRAAQVAQHRDGSMMAEVAYVGGYTPDTGGSGAGITLVELESLVRLGVTAAPGPSFLAAHPRLPVLYAVGESEQGTVSVLARAGDGTLTPLARRPSEGSYPCHLAVDPSGTLLAVANYGDGTVSVHGIDESGLLTGVSIFPYRDGAHAHQAVFGPDGVLYVTDLGADEVRRHLVGAQVTSHPDGPVRLAPGMGPRHMARSGEHWYVAGELDGTVRVYDDGWREIRAVPASAAEGPNHPSHLEVSGGFVYVGNRGPDTISVLSTTTLEPVAEVPCGGVWPRHFAIAGDRMYVANQRSDGIAVLPMKDGIPRFDGEVFAVGTPSCVLPRI</sequence>
<protein>
    <submittedName>
        <fullName evidence="2">40-residue YVTN family beta-propeller repeat-containing protein</fullName>
    </submittedName>
</protein>
<dbReference type="GO" id="GO:0017057">
    <property type="term" value="F:6-phosphogluconolactonase activity"/>
    <property type="evidence" value="ECO:0007669"/>
    <property type="project" value="TreeGrafter"/>
</dbReference>
<dbReference type="PANTHER" id="PTHR30344">
    <property type="entry name" value="6-PHOSPHOGLUCONOLACTONASE-RELATED"/>
    <property type="match status" value="1"/>
</dbReference>
<comment type="similarity">
    <text evidence="1">Belongs to the cycloisomerase 2 family.</text>
</comment>
<dbReference type="SUPFAM" id="SSF51004">
    <property type="entry name" value="C-terminal (heme d1) domain of cytochrome cd1-nitrite reductase"/>
    <property type="match status" value="1"/>
</dbReference>
<dbReference type="InterPro" id="IPR050282">
    <property type="entry name" value="Cycloisomerase_2"/>
</dbReference>
<dbReference type="Gene3D" id="2.130.10.10">
    <property type="entry name" value="YVTN repeat-like/Quinoprotein amine dehydrogenase"/>
    <property type="match status" value="1"/>
</dbReference>
<dbReference type="AlphaFoldDB" id="A0A1I3PX12"/>
<dbReference type="Pfam" id="PF10282">
    <property type="entry name" value="Lactonase"/>
    <property type="match status" value="1"/>
</dbReference>
<dbReference type="InterPro" id="IPR015943">
    <property type="entry name" value="WD40/YVTN_repeat-like_dom_sf"/>
</dbReference>
<dbReference type="PANTHER" id="PTHR30344:SF1">
    <property type="entry name" value="6-PHOSPHOGLUCONOLACTONASE"/>
    <property type="match status" value="1"/>
</dbReference>
<evidence type="ECO:0000313" key="2">
    <source>
        <dbReference type="EMBL" id="SFJ25466.1"/>
    </source>
</evidence>
<keyword evidence="3" id="KW-1185">Reference proteome</keyword>
<dbReference type="EMBL" id="FOQY01000007">
    <property type="protein sequence ID" value="SFJ25466.1"/>
    <property type="molecule type" value="Genomic_DNA"/>
</dbReference>
<name>A0A1I3PX12_9ACTN</name>
<organism evidence="2 3">
    <name type="scientific">Streptosporangium canum</name>
    <dbReference type="NCBI Taxonomy" id="324952"/>
    <lineage>
        <taxon>Bacteria</taxon>
        <taxon>Bacillati</taxon>
        <taxon>Actinomycetota</taxon>
        <taxon>Actinomycetes</taxon>
        <taxon>Streptosporangiales</taxon>
        <taxon>Streptosporangiaceae</taxon>
        <taxon>Streptosporangium</taxon>
    </lineage>
</organism>
<dbReference type="InterPro" id="IPR011048">
    <property type="entry name" value="Haem_d1_sf"/>
</dbReference>
<evidence type="ECO:0000313" key="3">
    <source>
        <dbReference type="Proteomes" id="UP000199111"/>
    </source>
</evidence>
<accession>A0A1I3PX12</accession>
<evidence type="ECO:0000256" key="1">
    <source>
        <dbReference type="ARBA" id="ARBA00005564"/>
    </source>
</evidence>
<gene>
    <name evidence="2" type="ORF">SAMN05216275_107215</name>
</gene>